<proteinExistence type="predicted"/>
<feature type="chain" id="PRO_5035983266" evidence="1">
    <location>
        <begin position="21"/>
        <end position="185"/>
    </location>
</feature>
<evidence type="ECO:0000256" key="1">
    <source>
        <dbReference type="SAM" id="SignalP"/>
    </source>
</evidence>
<dbReference type="EMBL" id="GBBR01000084">
    <property type="protein sequence ID" value="JAC58978.1"/>
    <property type="molecule type" value="Transcribed_RNA"/>
</dbReference>
<name>A0A034WYV1_RHIMP</name>
<dbReference type="GO" id="GO:0030682">
    <property type="term" value="P:symbiont-mediated perturbation of host defenses"/>
    <property type="evidence" value="ECO:0007669"/>
    <property type="project" value="InterPro"/>
</dbReference>
<dbReference type="OrthoDB" id="6481507at2759"/>
<dbReference type="Pfam" id="PF02098">
    <property type="entry name" value="His_binding"/>
    <property type="match status" value="1"/>
</dbReference>
<organism evidence="2">
    <name type="scientific">Rhipicephalus microplus</name>
    <name type="common">Cattle tick</name>
    <name type="synonym">Boophilus microplus</name>
    <dbReference type="NCBI Taxonomy" id="6941"/>
    <lineage>
        <taxon>Eukaryota</taxon>
        <taxon>Metazoa</taxon>
        <taxon>Ecdysozoa</taxon>
        <taxon>Arthropoda</taxon>
        <taxon>Chelicerata</taxon>
        <taxon>Arachnida</taxon>
        <taxon>Acari</taxon>
        <taxon>Parasitiformes</taxon>
        <taxon>Ixodida</taxon>
        <taxon>Ixodoidea</taxon>
        <taxon>Ixodidae</taxon>
        <taxon>Rhipicephalinae</taxon>
        <taxon>Rhipicephalus</taxon>
        <taxon>Boophilus</taxon>
    </lineage>
</organism>
<evidence type="ECO:0000313" key="3">
    <source>
        <dbReference type="EMBL" id="NOV35660.1"/>
    </source>
</evidence>
<dbReference type="GO" id="GO:0043176">
    <property type="term" value="F:amine binding"/>
    <property type="evidence" value="ECO:0007669"/>
    <property type="project" value="InterPro"/>
</dbReference>
<sequence>MAVHTTLLVLLLSLVSIAKGHHMLDLNPDLGPYQDDSQCFPLEQSWHLMYRDFEDDPYLGGKSKCVKGTQTGEYVDDSTLVVFEYPPNGVINTTFKLMSSPGYTAKNVVNVQPVDQPGSSVNLTISFRDCHSCKVIRHSYINEGRGCSMWVAEADLGNPHPCCEFAFELLCGFHTTYQIYDESCQ</sequence>
<feature type="signal peptide" evidence="1">
    <location>
        <begin position="1"/>
        <end position="20"/>
    </location>
</feature>
<dbReference type="AlphaFoldDB" id="A0A034WYV1"/>
<dbReference type="EMBL" id="GHWJ01002923">
    <property type="protein sequence ID" value="NOV35660.1"/>
    <property type="molecule type" value="Transcribed_RNA"/>
</dbReference>
<evidence type="ECO:0000313" key="2">
    <source>
        <dbReference type="EMBL" id="JAC58978.1"/>
    </source>
</evidence>
<dbReference type="SUPFAM" id="SSF50814">
    <property type="entry name" value="Lipocalins"/>
    <property type="match status" value="1"/>
</dbReference>
<protein>
    <submittedName>
        <fullName evidence="2">Lipocalin 28</fullName>
    </submittedName>
    <submittedName>
        <fullName evidence="3">Putative lipocal-1 1</fullName>
    </submittedName>
</protein>
<keyword evidence="1" id="KW-0732">Signal</keyword>
<reference evidence="3" key="2">
    <citation type="submission" date="2019-09" db="EMBL/GenBank/DDBJ databases">
        <title>Organ-specific transcriptomic study of the physiology of the cattle tick, Rhipicephalus microplus.</title>
        <authorList>
            <person name="Tirloni L."/>
            <person name="Braz G."/>
            <person name="Gandara A.C.P."/>
            <person name="Sabadin G.A."/>
            <person name="da Silva R.M."/>
            <person name="Guizzo M.G."/>
            <person name="Machado J.A."/>
            <person name="Costa E.P."/>
            <person name="Gomes H.F."/>
            <person name="Moraes J."/>
            <person name="Mota M.B.S."/>
            <person name="Mesquita R.D."/>
            <person name="Alvarenga P.H."/>
            <person name="Alves F."/>
            <person name="Seixas A."/>
            <person name="da Fonseca R.N."/>
            <person name="Fogaca A."/>
            <person name="Logullo C."/>
            <person name="Tanaka A."/>
            <person name="Daffre S."/>
            <person name="Termignoni C."/>
            <person name="Vaz I.S.Jr."/>
            <person name="Oliveira P.L."/>
            <person name="Ribeiro J.M."/>
        </authorList>
    </citation>
    <scope>NUCLEOTIDE SEQUENCE</scope>
    <source>
        <strain evidence="3">Porto Alegre</strain>
    </source>
</reference>
<dbReference type="InterPro" id="IPR012674">
    <property type="entry name" value="Calycin"/>
</dbReference>
<dbReference type="VEuPathDB" id="VectorBase:LOC119159888"/>
<dbReference type="InterPro" id="IPR002970">
    <property type="entry name" value="Tick_his-bd"/>
</dbReference>
<accession>A0A034WYV1</accession>
<reference evidence="2" key="1">
    <citation type="journal article" date="2014" name="PLoS ONE">
        <title>Proteomic Analysis of Cattle Tick Rhipicephalus (Boophilus) microplus Saliva: A Comparison between Partially and Fully Engorged Females.</title>
        <authorList>
            <person name="Tirloni L."/>
            <person name="Reck J."/>
            <person name="Terra R.M."/>
            <person name="Martins J.R."/>
            <person name="Mulenga A."/>
            <person name="Sherman N.E."/>
            <person name="Fox J.W."/>
            <person name="Yates J.R.III."/>
            <person name="Termignoni C."/>
            <person name="Pinto A.F."/>
            <person name="da Silva Vaz I.Jr."/>
        </authorList>
    </citation>
    <scope>NUCLEOTIDE SEQUENCE</scope>
</reference>
<dbReference type="Gene3D" id="2.40.128.20">
    <property type="match status" value="1"/>
</dbReference>